<dbReference type="CDD" id="cd00130">
    <property type="entry name" value="PAS"/>
    <property type="match status" value="1"/>
</dbReference>
<dbReference type="CDD" id="cd16922">
    <property type="entry name" value="HATPase_EvgS-ArcB-TorS-like"/>
    <property type="match status" value="1"/>
</dbReference>
<dbReference type="PROSITE" id="PS50109">
    <property type="entry name" value="HIS_KIN"/>
    <property type="match status" value="1"/>
</dbReference>
<keyword evidence="24" id="KW-1185">Reference proteome</keyword>
<feature type="domain" description="PAC" evidence="22">
    <location>
        <begin position="295"/>
        <end position="347"/>
    </location>
</feature>
<dbReference type="CDD" id="cd17546">
    <property type="entry name" value="REC_hyHK_CKI1_RcsC-like"/>
    <property type="match status" value="1"/>
</dbReference>
<dbReference type="InterPro" id="IPR036097">
    <property type="entry name" value="HisK_dim/P_sf"/>
</dbReference>
<dbReference type="GO" id="GO:0005886">
    <property type="term" value="C:plasma membrane"/>
    <property type="evidence" value="ECO:0007669"/>
    <property type="project" value="UniProtKB-SubCell"/>
</dbReference>
<dbReference type="FunFam" id="3.30.565.10:FF:000010">
    <property type="entry name" value="Sensor histidine kinase RcsC"/>
    <property type="match status" value="1"/>
</dbReference>
<dbReference type="EMBL" id="SMFO01000010">
    <property type="protein sequence ID" value="TDE02640.1"/>
    <property type="molecule type" value="Genomic_DNA"/>
</dbReference>
<feature type="transmembrane region" description="Helical" evidence="18">
    <location>
        <begin position="12"/>
        <end position="29"/>
    </location>
</feature>
<keyword evidence="10" id="KW-0067">ATP-binding</keyword>
<evidence type="ECO:0000256" key="16">
    <source>
        <dbReference type="PROSITE-ProRule" id="PRU00169"/>
    </source>
</evidence>
<dbReference type="EC" id="2.7.13.3" evidence="3"/>
<dbReference type="PANTHER" id="PTHR45339">
    <property type="entry name" value="HYBRID SIGNAL TRANSDUCTION HISTIDINE KINASE J"/>
    <property type="match status" value="1"/>
</dbReference>
<evidence type="ECO:0000256" key="13">
    <source>
        <dbReference type="ARBA" id="ARBA00023136"/>
    </source>
</evidence>
<evidence type="ECO:0000256" key="7">
    <source>
        <dbReference type="ARBA" id="ARBA00022692"/>
    </source>
</evidence>
<proteinExistence type="predicted"/>
<dbReference type="GO" id="GO:0006355">
    <property type="term" value="P:regulation of DNA-templated transcription"/>
    <property type="evidence" value="ECO:0007669"/>
    <property type="project" value="InterPro"/>
</dbReference>
<keyword evidence="5 16" id="KW-0597">Phosphoprotein</keyword>
<feature type="domain" description="Response regulatory" evidence="20">
    <location>
        <begin position="629"/>
        <end position="744"/>
    </location>
</feature>
<dbReference type="InterPro" id="IPR000700">
    <property type="entry name" value="PAS-assoc_C"/>
</dbReference>
<dbReference type="Gene3D" id="1.10.287.130">
    <property type="match status" value="1"/>
</dbReference>
<dbReference type="Pfam" id="PF00072">
    <property type="entry name" value="Response_reg"/>
    <property type="match status" value="1"/>
</dbReference>
<evidence type="ECO:0000256" key="11">
    <source>
        <dbReference type="ARBA" id="ARBA00022989"/>
    </source>
</evidence>
<dbReference type="SMART" id="SM00387">
    <property type="entry name" value="HATPase_c"/>
    <property type="match status" value="1"/>
</dbReference>
<dbReference type="InterPro" id="IPR035965">
    <property type="entry name" value="PAS-like_dom_sf"/>
</dbReference>
<dbReference type="InterPro" id="IPR036890">
    <property type="entry name" value="HATPase_C_sf"/>
</dbReference>
<dbReference type="Pfam" id="PF02518">
    <property type="entry name" value="HATPase_c"/>
    <property type="match status" value="1"/>
</dbReference>
<keyword evidence="8" id="KW-0547">Nucleotide-binding</keyword>
<evidence type="ECO:0000256" key="2">
    <source>
        <dbReference type="ARBA" id="ARBA00004651"/>
    </source>
</evidence>
<comment type="catalytic activity">
    <reaction evidence="1">
        <text>ATP + protein L-histidine = ADP + protein N-phospho-L-histidine.</text>
        <dbReference type="EC" id="2.7.13.3"/>
    </reaction>
</comment>
<dbReference type="InterPro" id="IPR011006">
    <property type="entry name" value="CheY-like_superfamily"/>
</dbReference>
<dbReference type="PROSITE" id="PS50113">
    <property type="entry name" value="PAC"/>
    <property type="match status" value="1"/>
</dbReference>
<dbReference type="SUPFAM" id="SSF47226">
    <property type="entry name" value="Histidine-containing phosphotransfer domain, HPT domain"/>
    <property type="match status" value="1"/>
</dbReference>
<feature type="domain" description="Histidine kinase" evidence="19">
    <location>
        <begin position="386"/>
        <end position="607"/>
    </location>
</feature>
<protein>
    <recommendedName>
        <fullName evidence="15">Sensory/regulatory protein RpfC</fullName>
        <ecNumber evidence="3">2.7.13.3</ecNumber>
    </recommendedName>
</protein>
<dbReference type="FunFam" id="1.10.287.130:FF:000002">
    <property type="entry name" value="Two-component osmosensing histidine kinase"/>
    <property type="match status" value="1"/>
</dbReference>
<feature type="modified residue" description="4-aspartylphosphate" evidence="16">
    <location>
        <position position="678"/>
    </location>
</feature>
<evidence type="ECO:0000256" key="17">
    <source>
        <dbReference type="SAM" id="Coils"/>
    </source>
</evidence>
<dbReference type="PROSITE" id="PS50112">
    <property type="entry name" value="PAS"/>
    <property type="match status" value="1"/>
</dbReference>
<dbReference type="PROSITE" id="PS50110">
    <property type="entry name" value="RESPONSE_REGULATORY"/>
    <property type="match status" value="1"/>
</dbReference>
<evidence type="ECO:0000259" key="19">
    <source>
        <dbReference type="PROSITE" id="PS50109"/>
    </source>
</evidence>
<dbReference type="Pfam" id="PF00989">
    <property type="entry name" value="PAS"/>
    <property type="match status" value="1"/>
</dbReference>
<evidence type="ECO:0000256" key="5">
    <source>
        <dbReference type="ARBA" id="ARBA00022553"/>
    </source>
</evidence>
<dbReference type="RefSeq" id="WP_132112001.1">
    <property type="nucleotide sequence ID" value="NZ_SMFO01000010.1"/>
</dbReference>
<feature type="transmembrane region" description="Helical" evidence="18">
    <location>
        <begin position="184"/>
        <end position="204"/>
    </location>
</feature>
<dbReference type="SMART" id="SM00388">
    <property type="entry name" value="HisKA"/>
    <property type="match status" value="1"/>
</dbReference>
<dbReference type="InterPro" id="IPR013767">
    <property type="entry name" value="PAS_fold"/>
</dbReference>
<dbReference type="SUPFAM" id="SSF52172">
    <property type="entry name" value="CheY-like"/>
    <property type="match status" value="1"/>
</dbReference>
<dbReference type="SUPFAM" id="SSF47384">
    <property type="entry name" value="Homodimeric domain of signal transducing histidine kinase"/>
    <property type="match status" value="1"/>
</dbReference>
<dbReference type="InterPro" id="IPR003661">
    <property type="entry name" value="HisK_dim/P_dom"/>
</dbReference>
<evidence type="ECO:0000259" key="22">
    <source>
        <dbReference type="PROSITE" id="PS50113"/>
    </source>
</evidence>
<dbReference type="Gene3D" id="3.30.565.10">
    <property type="entry name" value="Histidine kinase-like ATPase, C-terminal domain"/>
    <property type="match status" value="1"/>
</dbReference>
<dbReference type="InterPro" id="IPR003594">
    <property type="entry name" value="HATPase_dom"/>
</dbReference>
<evidence type="ECO:0000256" key="15">
    <source>
        <dbReference type="ARBA" id="ARBA00068150"/>
    </source>
</evidence>
<dbReference type="InterPro" id="IPR000014">
    <property type="entry name" value="PAS"/>
</dbReference>
<evidence type="ECO:0000259" key="21">
    <source>
        <dbReference type="PROSITE" id="PS50112"/>
    </source>
</evidence>
<evidence type="ECO:0000256" key="18">
    <source>
        <dbReference type="SAM" id="Phobius"/>
    </source>
</evidence>
<keyword evidence="17" id="KW-0175">Coiled coil</keyword>
<evidence type="ECO:0000256" key="9">
    <source>
        <dbReference type="ARBA" id="ARBA00022777"/>
    </source>
</evidence>
<organism evidence="23 24">
    <name type="scientific">Flavobacterium hiemivividum</name>
    <dbReference type="NCBI Taxonomy" id="2541734"/>
    <lineage>
        <taxon>Bacteria</taxon>
        <taxon>Pseudomonadati</taxon>
        <taxon>Bacteroidota</taxon>
        <taxon>Flavobacteriia</taxon>
        <taxon>Flavobacteriales</taxon>
        <taxon>Flavobacteriaceae</taxon>
        <taxon>Flavobacterium</taxon>
    </lineage>
</organism>
<evidence type="ECO:0000313" key="23">
    <source>
        <dbReference type="EMBL" id="TDE02640.1"/>
    </source>
</evidence>
<keyword evidence="9" id="KW-0418">Kinase</keyword>
<dbReference type="Proteomes" id="UP000294597">
    <property type="component" value="Unassembled WGS sequence"/>
</dbReference>
<accession>A0A4R5CTB2</accession>
<dbReference type="CDD" id="cd00082">
    <property type="entry name" value="HisKA"/>
    <property type="match status" value="1"/>
</dbReference>
<keyword evidence="6" id="KW-0808">Transferase</keyword>
<keyword evidence="12" id="KW-0902">Two-component regulatory system</keyword>
<evidence type="ECO:0000256" key="14">
    <source>
        <dbReference type="ARBA" id="ARBA00064003"/>
    </source>
</evidence>
<feature type="coiled-coil region" evidence="17">
    <location>
        <begin position="833"/>
        <end position="867"/>
    </location>
</feature>
<dbReference type="PRINTS" id="PR00344">
    <property type="entry name" value="BCTRLSENSOR"/>
</dbReference>
<evidence type="ECO:0000256" key="12">
    <source>
        <dbReference type="ARBA" id="ARBA00023012"/>
    </source>
</evidence>
<comment type="subcellular location">
    <subcellularLocation>
        <location evidence="2">Cell membrane</location>
        <topology evidence="2">Multi-pass membrane protein</topology>
    </subcellularLocation>
</comment>
<keyword evidence="7 18" id="KW-0812">Transmembrane</keyword>
<dbReference type="SMART" id="SM00091">
    <property type="entry name" value="PAS"/>
    <property type="match status" value="1"/>
</dbReference>
<evidence type="ECO:0000256" key="4">
    <source>
        <dbReference type="ARBA" id="ARBA00022475"/>
    </source>
</evidence>
<keyword evidence="4" id="KW-1003">Cell membrane</keyword>
<dbReference type="SUPFAM" id="SSF55785">
    <property type="entry name" value="PYP-like sensor domain (PAS domain)"/>
    <property type="match status" value="1"/>
</dbReference>
<feature type="domain" description="PAS" evidence="21">
    <location>
        <begin position="231"/>
        <end position="279"/>
    </location>
</feature>
<dbReference type="Pfam" id="PF05227">
    <property type="entry name" value="CHASE3"/>
    <property type="match status" value="1"/>
</dbReference>
<dbReference type="SMART" id="SM00448">
    <property type="entry name" value="REC"/>
    <property type="match status" value="1"/>
</dbReference>
<comment type="caution">
    <text evidence="23">The sequence shown here is derived from an EMBL/GenBank/DDBJ whole genome shotgun (WGS) entry which is preliminary data.</text>
</comment>
<evidence type="ECO:0000256" key="6">
    <source>
        <dbReference type="ARBA" id="ARBA00022679"/>
    </source>
</evidence>
<evidence type="ECO:0000256" key="3">
    <source>
        <dbReference type="ARBA" id="ARBA00012438"/>
    </source>
</evidence>
<dbReference type="InterPro" id="IPR036641">
    <property type="entry name" value="HPT_dom_sf"/>
</dbReference>
<gene>
    <name evidence="23" type="ORF">E0F98_12585</name>
</gene>
<dbReference type="InterPro" id="IPR001789">
    <property type="entry name" value="Sig_transdc_resp-reg_receiver"/>
</dbReference>
<evidence type="ECO:0000313" key="24">
    <source>
        <dbReference type="Proteomes" id="UP000294597"/>
    </source>
</evidence>
<comment type="subunit">
    <text evidence="14">At low DSF concentrations, interacts with RpfF.</text>
</comment>
<dbReference type="Gene3D" id="1.20.120.160">
    <property type="entry name" value="HPT domain"/>
    <property type="match status" value="1"/>
</dbReference>
<name>A0A4R5CTB2_9FLAO</name>
<dbReference type="GO" id="GO:0000155">
    <property type="term" value="F:phosphorelay sensor kinase activity"/>
    <property type="evidence" value="ECO:0007669"/>
    <property type="project" value="InterPro"/>
</dbReference>
<dbReference type="InterPro" id="IPR005467">
    <property type="entry name" value="His_kinase_dom"/>
</dbReference>
<dbReference type="SUPFAM" id="SSF55874">
    <property type="entry name" value="ATPase domain of HSP90 chaperone/DNA topoisomerase II/histidine kinase"/>
    <property type="match status" value="1"/>
</dbReference>
<dbReference type="CDD" id="cd19410">
    <property type="entry name" value="HK9-like_sensor"/>
    <property type="match status" value="1"/>
</dbReference>
<dbReference type="InterPro" id="IPR004358">
    <property type="entry name" value="Sig_transdc_His_kin-like_C"/>
</dbReference>
<dbReference type="InterPro" id="IPR007891">
    <property type="entry name" value="CHASE3"/>
</dbReference>
<keyword evidence="13 18" id="KW-0472">Membrane</keyword>
<evidence type="ECO:0000256" key="8">
    <source>
        <dbReference type="ARBA" id="ARBA00022741"/>
    </source>
</evidence>
<dbReference type="Pfam" id="PF00512">
    <property type="entry name" value="HisKA"/>
    <property type="match status" value="1"/>
</dbReference>
<sequence length="883" mass="99445">MRLISEKRFQIYYILVAIILVAVLGVFYYNNLKLKSTSDSAVHAHEVLRKNDNILLDILDIETGVRGYIISENDLYIESYNKAVKAMSNNLSDLSVLTQSNTEQNIQVDSLKMMTAKKLFLLQKIIDDKKVDLLAENEKIAILEDGKVITDSIKSIIFKINVDEYTALKLKKSENENSAQYSEILFFLLLILIFVIFTLVFIIVKNLKIRNDELELFTSSQKLLSNYSLSLIEASLDPLITINIKGKITDMNEATVKITGVEREKLIGSDFFEYFTEPKMAREVYKEVFAAGSVADSPLTIRHVDGKLTDVLFNGSVYKDPQGKVLGIVIVARDTSEQKRIETELIEAKVFAELATGIAEEEKRIAENATLIAENAVKAKQQFLSNMSHEIRTPMNAIIGFTKVVLKTDLTTKQKEYLDAIKMSGDALIVLINDILDLAKVDAGKMSFEKTPFKMKASIASMLHLFETKIQEKNLQLIKEYDSNIPTVLIGDPIRLHQIILNLVSNAVKFTSKGKITVNVRLVDQDTENVTIEFAVSDTGIGIPKEKLTTIFENFQQASSGTSRIYGGTGLGLAIVKQLVEPQGGSIKVESIVDEGTTFSFRLKFEKTNAEAELETEILEVDKQPKIIKVLVVEDIALNQLLMKTLLDDFGFERDIAENGKIAIDKLQNNSYDVILMDLQMPEMNGFEATEYIRKTMNSDIPIIALTADVTTVDLAKCKAVGMNDYIAKPVDERLLYSKIVSIVRKYTSKKEKEIKQITMPKTQKYVDLSYLESRTKSNPKLMMEMIAAYLQQTPPLVTAMKESLVNKDWALLRASAHKMVPSFSIMGISPEYEEMAKKIQSYSGDLDNQKEEIDNLVLQLSTICNQACEELEIEFNYIKNKN</sequence>
<dbReference type="GO" id="GO:0005524">
    <property type="term" value="F:ATP binding"/>
    <property type="evidence" value="ECO:0007669"/>
    <property type="project" value="UniProtKB-KW"/>
</dbReference>
<keyword evidence="11 18" id="KW-1133">Transmembrane helix</keyword>
<evidence type="ECO:0000259" key="20">
    <source>
        <dbReference type="PROSITE" id="PS50110"/>
    </source>
</evidence>
<dbReference type="Gene3D" id="3.30.450.20">
    <property type="entry name" value="PAS domain"/>
    <property type="match status" value="1"/>
</dbReference>
<dbReference type="Gene3D" id="3.40.50.2300">
    <property type="match status" value="1"/>
</dbReference>
<dbReference type="AlphaFoldDB" id="A0A4R5CTB2"/>
<dbReference type="PANTHER" id="PTHR45339:SF1">
    <property type="entry name" value="HYBRID SIGNAL TRANSDUCTION HISTIDINE KINASE J"/>
    <property type="match status" value="1"/>
</dbReference>
<dbReference type="NCBIfam" id="TIGR00229">
    <property type="entry name" value="sensory_box"/>
    <property type="match status" value="1"/>
</dbReference>
<evidence type="ECO:0000256" key="10">
    <source>
        <dbReference type="ARBA" id="ARBA00022840"/>
    </source>
</evidence>
<reference evidence="23 24" key="1">
    <citation type="submission" date="2019-03" db="EMBL/GenBank/DDBJ databases">
        <title>Flavobacterium TSA-D2 sp. nov., isolated from arctic soil.</title>
        <authorList>
            <person name="Chaudhary D.K."/>
        </authorList>
    </citation>
    <scope>NUCLEOTIDE SEQUENCE [LARGE SCALE GENOMIC DNA]</scope>
    <source>
        <strain evidence="23 24">TSA-D2</strain>
    </source>
</reference>
<evidence type="ECO:0000256" key="1">
    <source>
        <dbReference type="ARBA" id="ARBA00000085"/>
    </source>
</evidence>